<name>A0A7N0VF59_KALFE</name>
<feature type="transmembrane region" description="Helical" evidence="6">
    <location>
        <begin position="281"/>
        <end position="297"/>
    </location>
</feature>
<dbReference type="Proteomes" id="UP000594263">
    <property type="component" value="Unplaced"/>
</dbReference>
<evidence type="ECO:0000313" key="9">
    <source>
        <dbReference type="Proteomes" id="UP000594263"/>
    </source>
</evidence>
<keyword evidence="4 6" id="KW-1133">Transmembrane helix</keyword>
<dbReference type="CDD" id="cd17330">
    <property type="entry name" value="MFS_SLC46_TetA_like"/>
    <property type="match status" value="1"/>
</dbReference>
<dbReference type="GO" id="GO:0016020">
    <property type="term" value="C:membrane"/>
    <property type="evidence" value="ECO:0007669"/>
    <property type="project" value="UniProtKB-SubCell"/>
</dbReference>
<dbReference type="GO" id="GO:0022857">
    <property type="term" value="F:transmembrane transporter activity"/>
    <property type="evidence" value="ECO:0007669"/>
    <property type="project" value="InterPro"/>
</dbReference>
<evidence type="ECO:0000256" key="3">
    <source>
        <dbReference type="ARBA" id="ARBA00022692"/>
    </source>
</evidence>
<feature type="transmembrane region" description="Helical" evidence="6">
    <location>
        <begin position="79"/>
        <end position="102"/>
    </location>
</feature>
<keyword evidence="2" id="KW-0813">Transport</keyword>
<reference evidence="8" key="1">
    <citation type="submission" date="2021-01" db="UniProtKB">
        <authorList>
            <consortium name="EnsemblPlants"/>
        </authorList>
    </citation>
    <scope>IDENTIFICATION</scope>
</reference>
<proteinExistence type="predicted"/>
<evidence type="ECO:0000256" key="4">
    <source>
        <dbReference type="ARBA" id="ARBA00022989"/>
    </source>
</evidence>
<dbReference type="EnsemblPlants" id="Kaladp0666s0019.1.v1.1">
    <property type="protein sequence ID" value="Kaladp0666s0019.1.v1.1"/>
    <property type="gene ID" value="Kaladp0666s0019.v1.1"/>
</dbReference>
<evidence type="ECO:0000256" key="2">
    <source>
        <dbReference type="ARBA" id="ARBA00022448"/>
    </source>
</evidence>
<dbReference type="OMA" id="MHVAQKE"/>
<dbReference type="Pfam" id="PF07690">
    <property type="entry name" value="MFS_1"/>
    <property type="match status" value="1"/>
</dbReference>
<dbReference type="InterPro" id="IPR020846">
    <property type="entry name" value="MFS_dom"/>
</dbReference>
<feature type="transmembrane region" description="Helical" evidence="6">
    <location>
        <begin position="210"/>
        <end position="230"/>
    </location>
</feature>
<protein>
    <recommendedName>
        <fullName evidence="7">Major facilitator superfamily (MFS) profile domain-containing protein</fullName>
    </recommendedName>
</protein>
<feature type="transmembrane region" description="Helical" evidence="6">
    <location>
        <begin position="381"/>
        <end position="399"/>
    </location>
</feature>
<evidence type="ECO:0000256" key="1">
    <source>
        <dbReference type="ARBA" id="ARBA00004141"/>
    </source>
</evidence>
<dbReference type="SUPFAM" id="SSF103473">
    <property type="entry name" value="MFS general substrate transporter"/>
    <property type="match status" value="1"/>
</dbReference>
<dbReference type="Gramene" id="Kaladp0666s0019.1.v1.1">
    <property type="protein sequence ID" value="Kaladp0666s0019.1.v1.1"/>
    <property type="gene ID" value="Kaladp0666s0019.v1.1"/>
</dbReference>
<dbReference type="AlphaFoldDB" id="A0A7N0VF59"/>
<dbReference type="Gene3D" id="1.20.1250.20">
    <property type="entry name" value="MFS general substrate transporter like domains"/>
    <property type="match status" value="1"/>
</dbReference>
<feature type="transmembrane region" description="Helical" evidence="6">
    <location>
        <begin position="341"/>
        <end position="361"/>
    </location>
</feature>
<sequence>MVGRALTAVAWGKAADKYGRKPVIFIGTLSVVIFNTLFGFATNFWMAISTRFILGSLCGVLGPTRAYASEVCRKEHQALGLSIISTSWGLGLVIGPAMGGFLAQPADKFPHLFSKQSLLGRFPYSLPCLVISAIALLAAISCYWLPETLHKHAAEDDNIKPEKQLQIQIVIDDDDEQSDLNTNVVSPHNTITAHQPPPSLWKNWPLMSAIIVYCVFQLHDTAYSEIFSLWAVSPRSLGGLAYSTSGVGEVLAMTGIGLLLFQLFFYPYVERILGPLHVSRIGAFLSILLLATYPLIATLNETGVAVCINFASTIKNVLSVSICTGLFILQNRAVSQNQRGEANGISLAAMSTFKAIGPAIGGSLLSWAQSRLDASFLPGSWMIFFLLNVIEFIGLVLTFKPFMAQPAAP</sequence>
<dbReference type="InterPro" id="IPR036259">
    <property type="entry name" value="MFS_trans_sf"/>
</dbReference>
<feature type="domain" description="Major facilitator superfamily (MFS) profile" evidence="7">
    <location>
        <begin position="1"/>
        <end position="406"/>
    </location>
</feature>
<feature type="transmembrane region" description="Helical" evidence="6">
    <location>
        <begin position="23"/>
        <end position="42"/>
    </location>
</feature>
<organism evidence="8 9">
    <name type="scientific">Kalanchoe fedtschenkoi</name>
    <name type="common">Lavender scallops</name>
    <name type="synonym">South American air plant</name>
    <dbReference type="NCBI Taxonomy" id="63787"/>
    <lineage>
        <taxon>Eukaryota</taxon>
        <taxon>Viridiplantae</taxon>
        <taxon>Streptophyta</taxon>
        <taxon>Embryophyta</taxon>
        <taxon>Tracheophyta</taxon>
        <taxon>Spermatophyta</taxon>
        <taxon>Magnoliopsida</taxon>
        <taxon>eudicotyledons</taxon>
        <taxon>Gunneridae</taxon>
        <taxon>Pentapetalae</taxon>
        <taxon>Saxifragales</taxon>
        <taxon>Crassulaceae</taxon>
        <taxon>Kalanchoe</taxon>
    </lineage>
</organism>
<comment type="subcellular location">
    <subcellularLocation>
        <location evidence="1">Membrane</location>
        <topology evidence="1">Multi-pass membrane protein</topology>
    </subcellularLocation>
</comment>
<feature type="transmembrane region" description="Helical" evidence="6">
    <location>
        <begin position="303"/>
        <end position="329"/>
    </location>
</feature>
<dbReference type="PROSITE" id="PS50850">
    <property type="entry name" value="MFS"/>
    <property type="match status" value="1"/>
</dbReference>
<dbReference type="PANTHER" id="PTHR23504:SF15">
    <property type="entry name" value="MAJOR FACILITATOR SUPERFAMILY (MFS) PROFILE DOMAIN-CONTAINING PROTEIN"/>
    <property type="match status" value="1"/>
</dbReference>
<dbReference type="InterPro" id="IPR011701">
    <property type="entry name" value="MFS"/>
</dbReference>
<evidence type="ECO:0000256" key="6">
    <source>
        <dbReference type="SAM" id="Phobius"/>
    </source>
</evidence>
<accession>A0A7N0VF59</accession>
<feature type="transmembrane region" description="Helical" evidence="6">
    <location>
        <begin position="48"/>
        <end position="67"/>
    </location>
</feature>
<dbReference type="PANTHER" id="PTHR23504">
    <property type="entry name" value="MAJOR FACILITATOR SUPERFAMILY DOMAIN-CONTAINING PROTEIN 10"/>
    <property type="match status" value="1"/>
</dbReference>
<feature type="transmembrane region" description="Helical" evidence="6">
    <location>
        <begin position="122"/>
        <end position="145"/>
    </location>
</feature>
<evidence type="ECO:0000256" key="5">
    <source>
        <dbReference type="ARBA" id="ARBA00023136"/>
    </source>
</evidence>
<keyword evidence="9" id="KW-1185">Reference proteome</keyword>
<keyword evidence="3 6" id="KW-0812">Transmembrane</keyword>
<evidence type="ECO:0000313" key="8">
    <source>
        <dbReference type="EnsemblPlants" id="Kaladp0666s0019.1.v1.1"/>
    </source>
</evidence>
<keyword evidence="5 6" id="KW-0472">Membrane</keyword>
<feature type="transmembrane region" description="Helical" evidence="6">
    <location>
        <begin position="250"/>
        <end position="269"/>
    </location>
</feature>
<evidence type="ECO:0000259" key="7">
    <source>
        <dbReference type="PROSITE" id="PS50850"/>
    </source>
</evidence>